<reference evidence="1" key="1">
    <citation type="submission" date="2022-02" db="EMBL/GenBank/DDBJ databases">
        <title>Crop Bioprotection Bacillus Genome Sequencing.</title>
        <authorList>
            <person name="Dunlap C."/>
        </authorList>
    </citation>
    <scope>NUCLEOTIDE SEQUENCE</scope>
    <source>
        <strain evidence="1">EC49O2N-C10</strain>
    </source>
</reference>
<dbReference type="RefSeq" id="WP_268522471.1">
    <property type="nucleotide sequence ID" value="NZ_JALAWA010000013.1"/>
</dbReference>
<sequence>MAIMKQIDESLTRLVQKKKPLKKKWRSCLNGGRPTPTLLLFHYNHLILEFDLKDKIILYQWWEKAADKRGLDSAIEWLEENNEVINNFTSSFPLMKKGIADFI</sequence>
<name>A0A9Q4HQW5_9BACI</name>
<organism evidence="1 2">
    <name type="scientific">Bacillus halotolerans</name>
    <dbReference type="NCBI Taxonomy" id="260554"/>
    <lineage>
        <taxon>Bacteria</taxon>
        <taxon>Bacillati</taxon>
        <taxon>Bacillota</taxon>
        <taxon>Bacilli</taxon>
        <taxon>Bacillales</taxon>
        <taxon>Bacillaceae</taxon>
        <taxon>Bacillus</taxon>
    </lineage>
</organism>
<evidence type="ECO:0000313" key="2">
    <source>
        <dbReference type="Proteomes" id="UP001073053"/>
    </source>
</evidence>
<accession>A0A9Q4HQW5</accession>
<dbReference type="EMBL" id="JALAWA010000013">
    <property type="protein sequence ID" value="MCY9186473.1"/>
    <property type="molecule type" value="Genomic_DNA"/>
</dbReference>
<dbReference type="AlphaFoldDB" id="A0A9Q4HQW5"/>
<protein>
    <submittedName>
        <fullName evidence="1">Uncharacterized protein</fullName>
    </submittedName>
</protein>
<evidence type="ECO:0000313" key="1">
    <source>
        <dbReference type="EMBL" id="MCY9186473.1"/>
    </source>
</evidence>
<gene>
    <name evidence="1" type="ORF">MOF03_17855</name>
</gene>
<proteinExistence type="predicted"/>
<dbReference type="Proteomes" id="UP001073053">
    <property type="component" value="Unassembled WGS sequence"/>
</dbReference>
<comment type="caution">
    <text evidence="1">The sequence shown here is derived from an EMBL/GenBank/DDBJ whole genome shotgun (WGS) entry which is preliminary data.</text>
</comment>